<reference evidence="1 2" key="1">
    <citation type="submission" date="2016-06" db="EMBL/GenBank/DDBJ databases">
        <title>First insights into the genetic diversity and population structure of in the Bacillus cereus group bacteria from diverse marine environments.</title>
        <authorList>
            <person name="Liu Y."/>
            <person name="Lai Q."/>
            <person name="Shao Z."/>
        </authorList>
    </citation>
    <scope>NUCLEOTIDE SEQUENCE [LARGE SCALE GENOMIC DNA]</scope>
    <source>
        <strain evidence="1 2">TD42</strain>
    </source>
</reference>
<comment type="caution">
    <text evidence="1">The sequence shown here is derived from an EMBL/GenBank/DDBJ whole genome shotgun (WGS) entry which is preliminary data.</text>
</comment>
<proteinExistence type="predicted"/>
<gene>
    <name evidence="1" type="ORF">BAQ49_11365</name>
</gene>
<dbReference type="EMBL" id="MACH01000098">
    <property type="protein sequence ID" value="OJE43194.1"/>
    <property type="molecule type" value="Genomic_DNA"/>
</dbReference>
<protein>
    <submittedName>
        <fullName evidence="1">Uncharacterized protein</fullName>
    </submittedName>
</protein>
<name>A0AA44KUC6_9BACI</name>
<organism evidence="1 2">
    <name type="scientific">Bacillus proteolyticus</name>
    <dbReference type="NCBI Taxonomy" id="2026192"/>
    <lineage>
        <taxon>Bacteria</taxon>
        <taxon>Bacillati</taxon>
        <taxon>Bacillota</taxon>
        <taxon>Bacilli</taxon>
        <taxon>Bacillales</taxon>
        <taxon>Bacillaceae</taxon>
        <taxon>Bacillus</taxon>
        <taxon>Bacillus cereus group</taxon>
    </lineage>
</organism>
<dbReference type="AlphaFoldDB" id="A0AA44KUC6"/>
<evidence type="ECO:0000313" key="1">
    <source>
        <dbReference type="EMBL" id="OJE43194.1"/>
    </source>
</evidence>
<evidence type="ECO:0000313" key="2">
    <source>
        <dbReference type="Proteomes" id="UP000183185"/>
    </source>
</evidence>
<dbReference type="Proteomes" id="UP000183185">
    <property type="component" value="Unassembled WGS sequence"/>
</dbReference>
<accession>A0AA44KUC6</accession>
<sequence length="109" mass="13014">MILQEEKKFKNQQNNIKISVQSKKEPGPLIKLTNRKYTHELISLLINHYVENELALEQKRKFELLAINIEISLFLNRDISIFWVYFKTGKINNYIKKSPISRTLFNTNF</sequence>